<organism evidence="3 4">
    <name type="scientific">Mycolicibacterium iranicum</name>
    <name type="common">Mycobacterium iranicum</name>
    <dbReference type="NCBI Taxonomy" id="912594"/>
    <lineage>
        <taxon>Bacteria</taxon>
        <taxon>Bacillati</taxon>
        <taxon>Actinomycetota</taxon>
        <taxon>Actinomycetes</taxon>
        <taxon>Mycobacteriales</taxon>
        <taxon>Mycobacteriaceae</taxon>
        <taxon>Mycolicibacterium</taxon>
    </lineage>
</organism>
<dbReference type="AlphaFoldDB" id="A0A1X1WCN0"/>
<dbReference type="InterPro" id="IPR039708">
    <property type="entry name" value="MT1774/Rv1733c-like"/>
</dbReference>
<reference evidence="3 4" key="1">
    <citation type="submission" date="2016-01" db="EMBL/GenBank/DDBJ databases">
        <title>The new phylogeny of the genus Mycobacterium.</title>
        <authorList>
            <person name="Tarcisio F."/>
            <person name="Conor M."/>
            <person name="Antonella G."/>
            <person name="Elisabetta G."/>
            <person name="Giulia F.S."/>
            <person name="Sara T."/>
            <person name="Anna F."/>
            <person name="Clotilde B."/>
            <person name="Roberto B."/>
            <person name="Veronica D.S."/>
            <person name="Fabio R."/>
            <person name="Monica P."/>
            <person name="Olivier J."/>
            <person name="Enrico T."/>
            <person name="Nicola S."/>
        </authorList>
    </citation>
    <scope>NUCLEOTIDE SEQUENCE [LARGE SCALE GENOMIC DNA]</scope>
    <source>
        <strain evidence="3 4">DSM 45541</strain>
    </source>
</reference>
<dbReference type="PANTHER" id="PTHR42305">
    <property type="entry name" value="MEMBRANE PROTEIN RV1733C-RELATED"/>
    <property type="match status" value="1"/>
</dbReference>
<dbReference type="EMBL" id="JAPQYE010000001">
    <property type="protein sequence ID" value="MCZ0726934.1"/>
    <property type="molecule type" value="Genomic_DNA"/>
</dbReference>
<dbReference type="PANTHER" id="PTHR42305:SF1">
    <property type="entry name" value="MEMBRANE PROTEIN RV1733C-RELATED"/>
    <property type="match status" value="1"/>
</dbReference>
<reference evidence="2" key="2">
    <citation type="submission" date="2022-12" db="EMBL/GenBank/DDBJ databases">
        <title>Whole genome sequence of Mycolicibacterium iranicum strain SBH312.</title>
        <authorList>
            <person name="Jani J."/>
            <person name="Arifin Mustapha Z."/>
            <person name="Ahmed K."/>
            <person name="Kai Ling C."/>
        </authorList>
    </citation>
    <scope>NUCLEOTIDE SEQUENCE</scope>
    <source>
        <strain evidence="2">SBH312</strain>
    </source>
</reference>
<evidence type="ECO:0000256" key="1">
    <source>
        <dbReference type="SAM" id="Phobius"/>
    </source>
</evidence>
<keyword evidence="1" id="KW-0472">Membrane</keyword>
<proteinExistence type="predicted"/>
<accession>A0A1X1WCN0</accession>
<gene>
    <name evidence="3" type="ORF">AWC12_22975</name>
    <name evidence="2" type="ORF">OY187_02660</name>
</gene>
<dbReference type="Proteomes" id="UP001084650">
    <property type="component" value="Unassembled WGS sequence"/>
</dbReference>
<feature type="transmembrane region" description="Helical" evidence="1">
    <location>
        <begin position="28"/>
        <end position="50"/>
    </location>
</feature>
<keyword evidence="5" id="KW-1185">Reference proteome</keyword>
<keyword evidence="1" id="KW-1133">Transmembrane helix</keyword>
<feature type="transmembrane region" description="Helical" evidence="1">
    <location>
        <begin position="139"/>
        <end position="165"/>
    </location>
</feature>
<dbReference type="RefSeq" id="WP_085177069.1">
    <property type="nucleotide sequence ID" value="NZ_JAPQYE010000001.1"/>
</dbReference>
<evidence type="ECO:0000313" key="5">
    <source>
        <dbReference type="Proteomes" id="UP001084650"/>
    </source>
</evidence>
<keyword evidence="1" id="KW-0812">Transmembrane</keyword>
<evidence type="ECO:0000313" key="4">
    <source>
        <dbReference type="Proteomes" id="UP000193622"/>
    </source>
</evidence>
<comment type="caution">
    <text evidence="3">The sequence shown here is derived from an EMBL/GenBank/DDBJ whole genome shotgun (WGS) entry which is preliminary data.</text>
</comment>
<protein>
    <recommendedName>
        <fullName evidence="6">Transmembrane protein</fullName>
    </recommendedName>
</protein>
<sequence>MQVFMNSFGVWLRRLTARNPLVRVADRFEAFALLAVGAVMILTVPVAGAVGTATHDRLSESFAAQRLVRQDVTATAVADSREDPEPYQTLYVTTVTWTYNGVTHEDDVRTHRINAGDTVVISVDGAGNRTARVPTDDDAAAQAVLAALGLWCAVVTAAVASWLLLRMRLNHLRSTAWDRELDDLADNGGRANNSAA</sequence>
<name>A0A1X1WCN0_MYCIR</name>
<dbReference type="EMBL" id="LQPC01000047">
    <property type="protein sequence ID" value="ORV84324.1"/>
    <property type="molecule type" value="Genomic_DNA"/>
</dbReference>
<evidence type="ECO:0008006" key="6">
    <source>
        <dbReference type="Google" id="ProtNLM"/>
    </source>
</evidence>
<dbReference type="Proteomes" id="UP000193622">
    <property type="component" value="Unassembled WGS sequence"/>
</dbReference>
<evidence type="ECO:0000313" key="3">
    <source>
        <dbReference type="EMBL" id="ORV84324.1"/>
    </source>
</evidence>
<evidence type="ECO:0000313" key="2">
    <source>
        <dbReference type="EMBL" id="MCZ0726934.1"/>
    </source>
</evidence>